<keyword evidence="3 7" id="KW-0479">Metal-binding</keyword>
<keyword evidence="11" id="KW-1185">Reference proteome</keyword>
<dbReference type="Pfam" id="PF00557">
    <property type="entry name" value="Peptidase_M24"/>
    <property type="match status" value="1"/>
</dbReference>
<evidence type="ECO:0000313" key="11">
    <source>
        <dbReference type="Proteomes" id="UP000192907"/>
    </source>
</evidence>
<feature type="domain" description="Xaa-Pro dipeptidase N-terminal" evidence="9">
    <location>
        <begin position="3"/>
        <end position="149"/>
    </location>
</feature>
<dbReference type="Proteomes" id="UP000192907">
    <property type="component" value="Unassembled WGS sequence"/>
</dbReference>
<keyword evidence="6" id="KW-0464">Manganese</keyword>
<keyword evidence="4" id="KW-0378">Hydrolase</keyword>
<dbReference type="RefSeq" id="WP_159455372.1">
    <property type="nucleotide sequence ID" value="NZ_FWZT01000010.1"/>
</dbReference>
<dbReference type="SUPFAM" id="SSF55920">
    <property type="entry name" value="Creatinase/aminopeptidase"/>
    <property type="match status" value="1"/>
</dbReference>
<dbReference type="InterPro" id="IPR036005">
    <property type="entry name" value="Creatinase/aminopeptidase-like"/>
</dbReference>
<dbReference type="PANTHER" id="PTHR43226:SF8">
    <property type="entry name" value="XAA-PRO DIPEPTIDASE"/>
    <property type="match status" value="1"/>
</dbReference>
<evidence type="ECO:0000259" key="8">
    <source>
        <dbReference type="Pfam" id="PF00557"/>
    </source>
</evidence>
<gene>
    <name evidence="10" type="ORF">SAMN06296036_11064</name>
</gene>
<dbReference type="Pfam" id="PF21216">
    <property type="entry name" value="PepQ_N"/>
    <property type="match status" value="1"/>
</dbReference>
<dbReference type="Gene3D" id="3.40.350.10">
    <property type="entry name" value="Creatinase/prolidase N-terminal domain"/>
    <property type="match status" value="1"/>
</dbReference>
<dbReference type="InterPro" id="IPR000994">
    <property type="entry name" value="Pept_M24"/>
</dbReference>
<feature type="domain" description="Peptidase M24" evidence="8">
    <location>
        <begin position="162"/>
        <end position="423"/>
    </location>
</feature>
<dbReference type="Gene3D" id="3.90.230.10">
    <property type="entry name" value="Creatinase/methionine aminopeptidase superfamily"/>
    <property type="match status" value="1"/>
</dbReference>
<keyword evidence="2" id="KW-0645">Protease</keyword>
<dbReference type="GO" id="GO:0005829">
    <property type="term" value="C:cytosol"/>
    <property type="evidence" value="ECO:0007669"/>
    <property type="project" value="TreeGrafter"/>
</dbReference>
<comment type="similarity">
    <text evidence="7">Belongs to the peptidase M24B family.</text>
</comment>
<dbReference type="AlphaFoldDB" id="A0A1Y6BZ50"/>
<dbReference type="GO" id="GO:0008237">
    <property type="term" value="F:metallopeptidase activity"/>
    <property type="evidence" value="ECO:0007669"/>
    <property type="project" value="UniProtKB-KW"/>
</dbReference>
<dbReference type="NCBIfam" id="NF010133">
    <property type="entry name" value="PRK13607.1"/>
    <property type="match status" value="1"/>
</dbReference>
<dbReference type="EMBL" id="FWZT01000010">
    <property type="protein sequence ID" value="SMF32884.1"/>
    <property type="molecule type" value="Genomic_DNA"/>
</dbReference>
<organism evidence="10 11">
    <name type="scientific">Pseudobacteriovorax antillogorgiicola</name>
    <dbReference type="NCBI Taxonomy" id="1513793"/>
    <lineage>
        <taxon>Bacteria</taxon>
        <taxon>Pseudomonadati</taxon>
        <taxon>Bdellovibrionota</taxon>
        <taxon>Oligoflexia</taxon>
        <taxon>Oligoflexales</taxon>
        <taxon>Pseudobacteriovoracaceae</taxon>
        <taxon>Pseudobacteriovorax</taxon>
    </lineage>
</organism>
<evidence type="ECO:0000259" key="9">
    <source>
        <dbReference type="Pfam" id="PF21216"/>
    </source>
</evidence>
<evidence type="ECO:0000256" key="5">
    <source>
        <dbReference type="ARBA" id="ARBA00023049"/>
    </source>
</evidence>
<evidence type="ECO:0000256" key="4">
    <source>
        <dbReference type="ARBA" id="ARBA00022801"/>
    </source>
</evidence>
<evidence type="ECO:0000256" key="7">
    <source>
        <dbReference type="RuleBase" id="RU000590"/>
    </source>
</evidence>
<dbReference type="InterPro" id="IPR052433">
    <property type="entry name" value="X-Pro_dipept-like"/>
</dbReference>
<dbReference type="GO" id="GO:0004177">
    <property type="term" value="F:aminopeptidase activity"/>
    <property type="evidence" value="ECO:0007669"/>
    <property type="project" value="TreeGrafter"/>
</dbReference>
<evidence type="ECO:0000256" key="1">
    <source>
        <dbReference type="ARBA" id="ARBA00001936"/>
    </source>
</evidence>
<dbReference type="GO" id="GO:0046872">
    <property type="term" value="F:metal ion binding"/>
    <property type="evidence" value="ECO:0007669"/>
    <property type="project" value="UniProtKB-KW"/>
</dbReference>
<evidence type="ECO:0000256" key="3">
    <source>
        <dbReference type="ARBA" id="ARBA00022723"/>
    </source>
</evidence>
<sequence>MQKLYNKHLSILQGKTEDILDELNLPGLVIDSGNAHAYFEDDQFAPFRPNHHFAHWCPLDSEHNVIVIRPGQKPALLAYIPEDFWHEHKPVSGFFWSDQFEISEFGDVQEIWQTLSESYSGFAYHGPQAEKAANADLQVNVEGLLPRLDWNRSFKTDYEVFCLEEATKLAVKGHLAAKSAFDIGESELGIHHAYQVSSRTRDHDLPYEAIVCLNEKSAFLHYHDKRDDIRDGDVLLIDAGCQFNGYASDITRTHVSENAHPVFKELLKDMEAMQVSLTKMPKVGMTMADLHWESHIGLAKILIDHEILLDIEAEEAVTQGLTGDFYPHGIGHMLGLLVHDVAGRQVNPEGEEGEPDPRFPKLRSLRRFEVGHYFTIEPGLYFIDMLLKKRKGTDFEEHFNWDLIEELKPFGGIRIEDNILITKKGPRNITREFLAI</sequence>
<dbReference type="InterPro" id="IPR048819">
    <property type="entry name" value="PepQ_N"/>
</dbReference>
<accession>A0A1Y6BZ50</accession>
<evidence type="ECO:0000256" key="6">
    <source>
        <dbReference type="ARBA" id="ARBA00023211"/>
    </source>
</evidence>
<comment type="cofactor">
    <cofactor evidence="1">
        <name>Mn(2+)</name>
        <dbReference type="ChEBI" id="CHEBI:29035"/>
    </cofactor>
</comment>
<evidence type="ECO:0000313" key="10">
    <source>
        <dbReference type="EMBL" id="SMF32884.1"/>
    </source>
</evidence>
<evidence type="ECO:0000256" key="2">
    <source>
        <dbReference type="ARBA" id="ARBA00022670"/>
    </source>
</evidence>
<dbReference type="GO" id="GO:0006508">
    <property type="term" value="P:proteolysis"/>
    <property type="evidence" value="ECO:0007669"/>
    <property type="project" value="UniProtKB-KW"/>
</dbReference>
<keyword evidence="5" id="KW-0482">Metalloprotease</keyword>
<dbReference type="STRING" id="1513793.SAMN06296036_11064"/>
<dbReference type="PROSITE" id="PS00491">
    <property type="entry name" value="PROLINE_PEPTIDASE"/>
    <property type="match status" value="1"/>
</dbReference>
<reference evidence="11" key="1">
    <citation type="submission" date="2017-04" db="EMBL/GenBank/DDBJ databases">
        <authorList>
            <person name="Varghese N."/>
            <person name="Submissions S."/>
        </authorList>
    </citation>
    <scope>NUCLEOTIDE SEQUENCE [LARGE SCALE GENOMIC DNA]</scope>
    <source>
        <strain evidence="11">RKEM611</strain>
    </source>
</reference>
<dbReference type="InterPro" id="IPR029149">
    <property type="entry name" value="Creatin/AminoP/Spt16_N"/>
</dbReference>
<protein>
    <submittedName>
        <fullName evidence="10">Xaa-Pro dipeptidase Metallo peptidase. MEROPS family M24B</fullName>
    </submittedName>
</protein>
<proteinExistence type="inferred from homology"/>
<dbReference type="PANTHER" id="PTHR43226">
    <property type="entry name" value="XAA-PRO AMINOPEPTIDASE 3"/>
    <property type="match status" value="1"/>
</dbReference>
<name>A0A1Y6BZ50_9BACT</name>
<dbReference type="InterPro" id="IPR001131">
    <property type="entry name" value="Peptidase_M24B_aminopep-P_CS"/>
</dbReference>